<dbReference type="AlphaFoldDB" id="A0AAN8CDA4"/>
<name>A0AAN8CDA4_9TELE</name>
<dbReference type="Proteomes" id="UP001335648">
    <property type="component" value="Unassembled WGS sequence"/>
</dbReference>
<comment type="caution">
    <text evidence="1">The sequence shown here is derived from an EMBL/GenBank/DDBJ whole genome shotgun (WGS) entry which is preliminary data.</text>
</comment>
<accession>A0AAN8CDA4</accession>
<dbReference type="EMBL" id="JAULUE010002051">
    <property type="protein sequence ID" value="KAK5901781.1"/>
    <property type="molecule type" value="Genomic_DNA"/>
</dbReference>
<organism evidence="1 2">
    <name type="scientific">Champsocephalus esox</name>
    <name type="common">pike icefish</name>
    <dbReference type="NCBI Taxonomy" id="159716"/>
    <lineage>
        <taxon>Eukaryota</taxon>
        <taxon>Metazoa</taxon>
        <taxon>Chordata</taxon>
        <taxon>Craniata</taxon>
        <taxon>Vertebrata</taxon>
        <taxon>Euteleostomi</taxon>
        <taxon>Actinopterygii</taxon>
        <taxon>Neopterygii</taxon>
        <taxon>Teleostei</taxon>
        <taxon>Neoteleostei</taxon>
        <taxon>Acanthomorphata</taxon>
        <taxon>Eupercaria</taxon>
        <taxon>Perciformes</taxon>
        <taxon>Notothenioidei</taxon>
        <taxon>Channichthyidae</taxon>
        <taxon>Champsocephalus</taxon>
    </lineage>
</organism>
<evidence type="ECO:0000313" key="1">
    <source>
        <dbReference type="EMBL" id="KAK5901781.1"/>
    </source>
</evidence>
<evidence type="ECO:0000313" key="2">
    <source>
        <dbReference type="Proteomes" id="UP001335648"/>
    </source>
</evidence>
<gene>
    <name evidence="1" type="ORF">CesoFtcFv8_007106</name>
</gene>
<keyword evidence="2" id="KW-1185">Reference proteome</keyword>
<reference evidence="1 2" key="1">
    <citation type="journal article" date="2023" name="Mol. Biol. Evol.">
        <title>Genomics of Secondarily Temperate Adaptation in the Only Non-Antarctic Icefish.</title>
        <authorList>
            <person name="Rivera-Colon A.G."/>
            <person name="Rayamajhi N."/>
            <person name="Minhas B.F."/>
            <person name="Madrigal G."/>
            <person name="Bilyk K.T."/>
            <person name="Yoon V."/>
            <person name="Hune M."/>
            <person name="Gregory S."/>
            <person name="Cheng C.H.C."/>
            <person name="Catchen J.M."/>
        </authorList>
    </citation>
    <scope>NUCLEOTIDE SEQUENCE [LARGE SCALE GENOMIC DNA]</scope>
    <source>
        <strain evidence="1">JC2023a</strain>
    </source>
</reference>
<proteinExistence type="predicted"/>
<sequence>MCLQTSSYLKATPDQTEMPLVCVVLRALCAPCGQTAATCLIGEEQSELLCLELLRGDAILSEAILLQLST</sequence>
<protein>
    <submittedName>
        <fullName evidence="1">Uncharacterized protein</fullName>
    </submittedName>
</protein>